<dbReference type="InterPro" id="IPR040453">
    <property type="entry name" value="Mnd1_HTH"/>
</dbReference>
<keyword evidence="2 4" id="KW-0175">Coiled coil</keyword>
<keyword evidence="9" id="KW-1185">Reference proteome</keyword>
<evidence type="ECO:0000256" key="3">
    <source>
        <dbReference type="ARBA" id="ARBA00023242"/>
    </source>
</evidence>
<feature type="compositionally biased region" description="Basic and acidic residues" evidence="5">
    <location>
        <begin position="40"/>
        <end position="69"/>
    </location>
</feature>
<feature type="region of interest" description="Disordered" evidence="5">
    <location>
        <begin position="22"/>
        <end position="73"/>
    </location>
</feature>
<dbReference type="PANTHER" id="PTHR31398:SF0">
    <property type="entry name" value="MEIOTIC NUCLEAR DIVISION PROTEIN 1 HOMOLOG"/>
    <property type="match status" value="1"/>
</dbReference>
<feature type="coiled-coil region" evidence="4">
    <location>
        <begin position="176"/>
        <end position="223"/>
    </location>
</feature>
<comment type="subcellular location">
    <subcellularLocation>
        <location evidence="1">Nucleus</location>
    </subcellularLocation>
</comment>
<evidence type="ECO:0000256" key="1">
    <source>
        <dbReference type="ARBA" id="ARBA00004123"/>
    </source>
</evidence>
<evidence type="ECO:0000313" key="9">
    <source>
        <dbReference type="Proteomes" id="UP001418222"/>
    </source>
</evidence>
<dbReference type="Pfam" id="PF18517">
    <property type="entry name" value="LZ3wCH"/>
    <property type="match status" value="1"/>
</dbReference>
<protein>
    <recommendedName>
        <fullName evidence="10">Meiotic nuclear division protein 1 homolog</fullName>
    </recommendedName>
</protein>
<organism evidence="8 9">
    <name type="scientific">Platanthera zijinensis</name>
    <dbReference type="NCBI Taxonomy" id="2320716"/>
    <lineage>
        <taxon>Eukaryota</taxon>
        <taxon>Viridiplantae</taxon>
        <taxon>Streptophyta</taxon>
        <taxon>Embryophyta</taxon>
        <taxon>Tracheophyta</taxon>
        <taxon>Spermatophyta</taxon>
        <taxon>Magnoliopsida</taxon>
        <taxon>Liliopsida</taxon>
        <taxon>Asparagales</taxon>
        <taxon>Orchidaceae</taxon>
        <taxon>Orchidoideae</taxon>
        <taxon>Orchideae</taxon>
        <taxon>Orchidinae</taxon>
        <taxon>Platanthera</taxon>
    </lineage>
</organism>
<dbReference type="GO" id="GO:0007131">
    <property type="term" value="P:reciprocal meiotic recombination"/>
    <property type="evidence" value="ECO:0007669"/>
    <property type="project" value="TreeGrafter"/>
</dbReference>
<dbReference type="EMBL" id="JBBWWQ010000013">
    <property type="protein sequence ID" value="KAK8933925.1"/>
    <property type="molecule type" value="Genomic_DNA"/>
</dbReference>
<evidence type="ECO:0000259" key="6">
    <source>
        <dbReference type="Pfam" id="PF03962"/>
    </source>
</evidence>
<dbReference type="InterPro" id="IPR040661">
    <property type="entry name" value="LZ3wCH"/>
</dbReference>
<comment type="caution">
    <text evidence="8">The sequence shown here is derived from an EMBL/GenBank/DDBJ whole genome shotgun (WGS) entry which is preliminary data.</text>
</comment>
<dbReference type="Proteomes" id="UP001418222">
    <property type="component" value="Unassembled WGS sequence"/>
</dbReference>
<dbReference type="PANTHER" id="PTHR31398">
    <property type="entry name" value="MEIOTIC NUCLEAR DIVISION PROTEIN 1 HOMOLOG"/>
    <property type="match status" value="1"/>
</dbReference>
<reference evidence="8 9" key="1">
    <citation type="journal article" date="2022" name="Nat. Plants">
        <title>Genomes of leafy and leafless Platanthera orchids illuminate the evolution of mycoheterotrophy.</title>
        <authorList>
            <person name="Li M.H."/>
            <person name="Liu K.W."/>
            <person name="Li Z."/>
            <person name="Lu H.C."/>
            <person name="Ye Q.L."/>
            <person name="Zhang D."/>
            <person name="Wang J.Y."/>
            <person name="Li Y.F."/>
            <person name="Zhong Z.M."/>
            <person name="Liu X."/>
            <person name="Yu X."/>
            <person name="Liu D.K."/>
            <person name="Tu X.D."/>
            <person name="Liu B."/>
            <person name="Hao Y."/>
            <person name="Liao X.Y."/>
            <person name="Jiang Y.T."/>
            <person name="Sun W.H."/>
            <person name="Chen J."/>
            <person name="Chen Y.Q."/>
            <person name="Ai Y."/>
            <person name="Zhai J.W."/>
            <person name="Wu S.S."/>
            <person name="Zhou Z."/>
            <person name="Hsiao Y.Y."/>
            <person name="Wu W.L."/>
            <person name="Chen Y.Y."/>
            <person name="Lin Y.F."/>
            <person name="Hsu J.L."/>
            <person name="Li C.Y."/>
            <person name="Wang Z.W."/>
            <person name="Zhao X."/>
            <person name="Zhong W.Y."/>
            <person name="Ma X.K."/>
            <person name="Ma L."/>
            <person name="Huang J."/>
            <person name="Chen G.Z."/>
            <person name="Huang M.Z."/>
            <person name="Huang L."/>
            <person name="Peng D.H."/>
            <person name="Luo Y.B."/>
            <person name="Zou S.Q."/>
            <person name="Chen S.P."/>
            <person name="Lan S."/>
            <person name="Tsai W.C."/>
            <person name="Van de Peer Y."/>
            <person name="Liu Z.J."/>
        </authorList>
    </citation>
    <scope>NUCLEOTIDE SEQUENCE [LARGE SCALE GENOMIC DNA]</scope>
    <source>
        <strain evidence="8">Lor287</strain>
    </source>
</reference>
<evidence type="ECO:0000313" key="8">
    <source>
        <dbReference type="EMBL" id="KAK8933925.1"/>
    </source>
</evidence>
<gene>
    <name evidence="8" type="ORF">KSP39_PZI016068</name>
</gene>
<feature type="domain" description="Leucine zipper with capping helix" evidence="7">
    <location>
        <begin position="227"/>
        <end position="270"/>
    </location>
</feature>
<evidence type="ECO:0000259" key="7">
    <source>
        <dbReference type="Pfam" id="PF18517"/>
    </source>
</evidence>
<proteinExistence type="predicted"/>
<evidence type="ECO:0008006" key="10">
    <source>
        <dbReference type="Google" id="ProtNLM"/>
    </source>
</evidence>
<evidence type="ECO:0000256" key="4">
    <source>
        <dbReference type="SAM" id="Coils"/>
    </source>
</evidence>
<dbReference type="Pfam" id="PF03962">
    <property type="entry name" value="Mnd1"/>
    <property type="match status" value="1"/>
</dbReference>
<evidence type="ECO:0000256" key="2">
    <source>
        <dbReference type="ARBA" id="ARBA00023054"/>
    </source>
</evidence>
<evidence type="ECO:0000256" key="5">
    <source>
        <dbReference type="SAM" id="MobiDB-lite"/>
    </source>
</evidence>
<dbReference type="AlphaFoldDB" id="A0AAP0B9Y6"/>
<sequence>MKFFFPVREIVVILNSSCNSGAGSNRAGGGVDCPEESIEDPMKSQRLDRRQDDSDKATAAKQEEERSDYGESAAARTAAKARMLLLREKGLQLLKHFGEDNSFFQLKELEKLGPKKGVISQSVKDVVQSLVDDDLVLKDKIGTSVYFWSLPSCAGNQLTNARNKLKSDLFSHAKYLEELVEQRESLKRGREESDDREMALEELKNIDLQHKKLKEELANYADNDPAAVEAVKSAIAVAAAAGGRYTYNIFTLQHWCSSNFPQAKEQLEHMYKEVKVLEEFDSLQQLDILSYSASSPHEDSRYSILFYELTSQ</sequence>
<accession>A0AAP0B9Y6</accession>
<keyword evidence="3" id="KW-0539">Nucleus</keyword>
<name>A0AAP0B9Y6_9ASPA</name>
<dbReference type="GO" id="GO:0005634">
    <property type="term" value="C:nucleus"/>
    <property type="evidence" value="ECO:0007669"/>
    <property type="project" value="UniProtKB-SubCell"/>
</dbReference>
<feature type="domain" description="Mnd1 HTH" evidence="6">
    <location>
        <begin position="93"/>
        <end position="151"/>
    </location>
</feature>